<dbReference type="OrthoDB" id="311329at2"/>
<keyword evidence="3" id="KW-1185">Reference proteome</keyword>
<evidence type="ECO:0000313" key="3">
    <source>
        <dbReference type="Proteomes" id="UP000197097"/>
    </source>
</evidence>
<gene>
    <name evidence="2" type="ORF">CDQ91_19910</name>
</gene>
<name>A0A246JEW4_9SPHN</name>
<dbReference type="Pfam" id="PF13372">
    <property type="entry name" value="Alginate_exp"/>
    <property type="match status" value="1"/>
</dbReference>
<comment type="caution">
    <text evidence="2">The sequence shown here is derived from an EMBL/GenBank/DDBJ whole genome shotgun (WGS) entry which is preliminary data.</text>
</comment>
<dbReference type="EMBL" id="NISJ01000018">
    <property type="protein sequence ID" value="OWQ91057.1"/>
    <property type="molecule type" value="Genomic_DNA"/>
</dbReference>
<protein>
    <recommendedName>
        <fullName evidence="1">Alginate export domain-containing protein</fullName>
    </recommendedName>
</protein>
<sequence>MLAETDDLEVRARVEAGLNLVAEHNLFWEFAETVAGNSDFDSSSQWAEFYVKPGIAFQYRPDERTSLYGAASVVVSTTVGIDAFAAGNTGRATVEELYLGFRRGDEKGTRFDASFGAREWKAGTGMLLSNGGSNGFSRGALKLGPRRAWRVAGLVTAASGGVQGTAFYLDPNEAPDNDTGTHIAGADLRYDANSGSFIGVTMGKVLSSSSPYPQAPPGGIGVPNFIIGGRDGLRFLSAYGRIAPTGGPLENAWIGLDLAIERNKRIDLKAWAGRAQIGYAFAGQPWRPTISYVYQTFSGDDPDTPELERFDPLYYEGNPSAWSTGTKSSMMFINSNVNAHQLVLSVAPSARDTITLRGARIGANKLRSPIQFGQATRVEFEDGIAQPITGVTRKHLSDDVYLEYRRIMTPNVYLTVGVSLSSPGKGVDSISNDVTAPIWTGGFANMVVNF</sequence>
<dbReference type="InterPro" id="IPR025388">
    <property type="entry name" value="Alginate_export_dom"/>
</dbReference>
<dbReference type="AlphaFoldDB" id="A0A246JEW4"/>
<dbReference type="InterPro" id="IPR053728">
    <property type="entry name" value="Alginate_Permeability_Chnl"/>
</dbReference>
<dbReference type="Proteomes" id="UP000197097">
    <property type="component" value="Unassembled WGS sequence"/>
</dbReference>
<proteinExistence type="predicted"/>
<accession>A0A246JEW4</accession>
<evidence type="ECO:0000313" key="2">
    <source>
        <dbReference type="EMBL" id="OWQ91057.1"/>
    </source>
</evidence>
<evidence type="ECO:0000259" key="1">
    <source>
        <dbReference type="Pfam" id="PF13372"/>
    </source>
</evidence>
<feature type="domain" description="Alginate export" evidence="1">
    <location>
        <begin position="267"/>
        <end position="426"/>
    </location>
</feature>
<dbReference type="Gene3D" id="2.40.160.100">
    <property type="match status" value="1"/>
</dbReference>
<organism evidence="2 3">
    <name type="scientific">Sphingopyxis witflariensis</name>
    <dbReference type="NCBI Taxonomy" id="173675"/>
    <lineage>
        <taxon>Bacteria</taxon>
        <taxon>Pseudomonadati</taxon>
        <taxon>Pseudomonadota</taxon>
        <taxon>Alphaproteobacteria</taxon>
        <taxon>Sphingomonadales</taxon>
        <taxon>Sphingomonadaceae</taxon>
        <taxon>Sphingopyxis</taxon>
    </lineage>
</organism>
<reference evidence="2 3" key="1">
    <citation type="journal article" date="2002" name="Int. J. Syst. Evol. Microbiol.">
        <title>Sphingopyxis witflariensis sp. nov., isolated from activated sludge.</title>
        <authorList>
            <person name="Kampfer P."/>
            <person name="Witzenberger R."/>
            <person name="Denner E.B."/>
            <person name="Busse H.J."/>
            <person name="Neef A."/>
        </authorList>
    </citation>
    <scope>NUCLEOTIDE SEQUENCE [LARGE SCALE GENOMIC DNA]</scope>
    <source>
        <strain evidence="2 3">DSM 14551</strain>
    </source>
</reference>